<dbReference type="InterPro" id="IPR039422">
    <property type="entry name" value="MarR/SlyA-like"/>
</dbReference>
<name>A0ABV3H7C0_9ACTN</name>
<dbReference type="PROSITE" id="PS50995">
    <property type="entry name" value="HTH_MARR_2"/>
    <property type="match status" value="1"/>
</dbReference>
<dbReference type="InterPro" id="IPR000835">
    <property type="entry name" value="HTH_MarR-typ"/>
</dbReference>
<keyword evidence="3" id="KW-1185">Reference proteome</keyword>
<evidence type="ECO:0000313" key="3">
    <source>
        <dbReference type="Proteomes" id="UP001552427"/>
    </source>
</evidence>
<gene>
    <name evidence="2" type="ORF">AB0K40_21365</name>
</gene>
<dbReference type="SMART" id="SM00347">
    <property type="entry name" value="HTH_MARR"/>
    <property type="match status" value="1"/>
</dbReference>
<feature type="domain" description="HTH marR-type" evidence="1">
    <location>
        <begin position="11"/>
        <end position="143"/>
    </location>
</feature>
<dbReference type="PANTHER" id="PTHR33164:SF103">
    <property type="entry name" value="REGULATORY PROTEIN MARR"/>
    <property type="match status" value="1"/>
</dbReference>
<evidence type="ECO:0000313" key="2">
    <source>
        <dbReference type="EMBL" id="MEV4288070.1"/>
    </source>
</evidence>
<dbReference type="SUPFAM" id="SSF46785">
    <property type="entry name" value="Winged helix' DNA-binding domain"/>
    <property type="match status" value="1"/>
</dbReference>
<comment type="caution">
    <text evidence="2">The sequence shown here is derived from an EMBL/GenBank/DDBJ whole genome shotgun (WGS) entry which is preliminary data.</text>
</comment>
<dbReference type="Pfam" id="PF01047">
    <property type="entry name" value="MarR"/>
    <property type="match status" value="1"/>
</dbReference>
<proteinExistence type="predicted"/>
<sequence length="152" mass="16718">MSPSAPAAPTANGVVEVIPLLHRALDRRIELDFPHPKPPEVQLAALRLVRERDGITVRELAEALLMKTSNASAMITQMTAAGLLRRERDPADRRVLHLHLTDEARRRVEEAHDLFTGYVLRAFGSLGEDDRAAIAAALPALRRLAGLIQKPS</sequence>
<evidence type="ECO:0000259" key="1">
    <source>
        <dbReference type="PROSITE" id="PS50995"/>
    </source>
</evidence>
<dbReference type="EMBL" id="JBFARM010000006">
    <property type="protein sequence ID" value="MEV4288070.1"/>
    <property type="molecule type" value="Genomic_DNA"/>
</dbReference>
<dbReference type="InterPro" id="IPR036388">
    <property type="entry name" value="WH-like_DNA-bd_sf"/>
</dbReference>
<dbReference type="PANTHER" id="PTHR33164">
    <property type="entry name" value="TRANSCRIPTIONAL REGULATOR, MARR FAMILY"/>
    <property type="match status" value="1"/>
</dbReference>
<dbReference type="InterPro" id="IPR036390">
    <property type="entry name" value="WH_DNA-bd_sf"/>
</dbReference>
<dbReference type="Proteomes" id="UP001552427">
    <property type="component" value="Unassembled WGS sequence"/>
</dbReference>
<reference evidence="2 3" key="1">
    <citation type="submission" date="2024-06" db="EMBL/GenBank/DDBJ databases">
        <title>The Natural Products Discovery Center: Release of the First 8490 Sequenced Strains for Exploring Actinobacteria Biosynthetic Diversity.</title>
        <authorList>
            <person name="Kalkreuter E."/>
            <person name="Kautsar S.A."/>
            <person name="Yang D."/>
            <person name="Bader C.D."/>
            <person name="Teijaro C.N."/>
            <person name="Fluegel L."/>
            <person name="Davis C.M."/>
            <person name="Simpson J.R."/>
            <person name="Lauterbach L."/>
            <person name="Steele A.D."/>
            <person name="Gui C."/>
            <person name="Meng S."/>
            <person name="Li G."/>
            <person name="Viehrig K."/>
            <person name="Ye F."/>
            <person name="Su P."/>
            <person name="Kiefer A.F."/>
            <person name="Nichols A."/>
            <person name="Cepeda A.J."/>
            <person name="Yan W."/>
            <person name="Fan B."/>
            <person name="Jiang Y."/>
            <person name="Adhikari A."/>
            <person name="Zheng C.-J."/>
            <person name="Schuster L."/>
            <person name="Cowan T.M."/>
            <person name="Smanski M.J."/>
            <person name="Chevrette M.G."/>
            <person name="De Carvalho L.P.S."/>
            <person name="Shen B."/>
        </authorList>
    </citation>
    <scope>NUCLEOTIDE SEQUENCE [LARGE SCALE GENOMIC DNA]</scope>
    <source>
        <strain evidence="2 3">NPDC049574</strain>
    </source>
</reference>
<dbReference type="RefSeq" id="WP_344215210.1">
    <property type="nucleotide sequence ID" value="NZ_BAAAMV010000011.1"/>
</dbReference>
<accession>A0ABV3H7C0</accession>
<organism evidence="2 3">
    <name type="scientific">Nonomuraea bangladeshensis</name>
    <dbReference type="NCBI Taxonomy" id="404385"/>
    <lineage>
        <taxon>Bacteria</taxon>
        <taxon>Bacillati</taxon>
        <taxon>Actinomycetota</taxon>
        <taxon>Actinomycetes</taxon>
        <taxon>Streptosporangiales</taxon>
        <taxon>Streptosporangiaceae</taxon>
        <taxon>Nonomuraea</taxon>
    </lineage>
</organism>
<dbReference type="Gene3D" id="1.10.10.10">
    <property type="entry name" value="Winged helix-like DNA-binding domain superfamily/Winged helix DNA-binding domain"/>
    <property type="match status" value="1"/>
</dbReference>
<protein>
    <submittedName>
        <fullName evidence="2">MarR family transcriptional regulator</fullName>
    </submittedName>
</protein>